<protein>
    <submittedName>
        <fullName evidence="2">Transposase</fullName>
    </submittedName>
</protein>
<dbReference type="PANTHER" id="PTHR33627:SF1">
    <property type="entry name" value="TRANSPOSASE"/>
    <property type="match status" value="1"/>
</dbReference>
<sequence>MSLLDLTEDRRERLEEYISGYKTVFQRSDQFQRFRAYILGLLSKAERKNIESIATASLPYVSAQPDFGQALQHFIAQSPWNHDLLLKRYRQFLAELLPWEKTDWVVHDIVYPKKGRHSVGVQRQLARSLGRKSNCQVAVAITATSERFAVPLAVRLYLPNQWLRANLEQKFDSSIPLSARQYSPKATIALNMLDDLQFKDITFGRMYAEEGYSLTGQFSDGLQSRQFHNCANLQESPEDGRCVFRLYEWLRNNLGLGHFEGRNWLGWHHHTSLVFVAFGFLLRESLDSDFRFEG</sequence>
<feature type="domain" description="Transposase IS701-like DDE" evidence="1">
    <location>
        <begin position="24"/>
        <end position="228"/>
    </location>
</feature>
<evidence type="ECO:0000259" key="1">
    <source>
        <dbReference type="Pfam" id="PF13546"/>
    </source>
</evidence>
<reference evidence="2" key="1">
    <citation type="submission" date="2021-05" db="EMBL/GenBank/DDBJ databases">
        <title>Complete genome sequence of the cellulolytic planctomycete Telmatocola sphagniphila SP2T and characterization of the first cellulase from planctomycetes.</title>
        <authorList>
            <person name="Rakitin A.L."/>
            <person name="Beletsky A.V."/>
            <person name="Naumoff D.G."/>
            <person name="Kulichevskaya I.S."/>
            <person name="Mardanov A.V."/>
            <person name="Ravin N.V."/>
            <person name="Dedysh S.N."/>
        </authorList>
    </citation>
    <scope>NUCLEOTIDE SEQUENCE</scope>
    <source>
        <strain evidence="2">SP2T</strain>
    </source>
</reference>
<dbReference type="EMBL" id="CP074694">
    <property type="protein sequence ID" value="QVL33702.1"/>
    <property type="molecule type" value="Genomic_DNA"/>
</dbReference>
<proteinExistence type="predicted"/>
<keyword evidence="3" id="KW-1185">Reference proteome</keyword>
<dbReference type="InterPro" id="IPR039365">
    <property type="entry name" value="IS701-like"/>
</dbReference>
<evidence type="ECO:0000313" key="3">
    <source>
        <dbReference type="Proteomes" id="UP000676194"/>
    </source>
</evidence>
<dbReference type="InterPro" id="IPR038721">
    <property type="entry name" value="IS701-like_DDE_dom"/>
</dbReference>
<dbReference type="AlphaFoldDB" id="A0A8E6B894"/>
<gene>
    <name evidence="2" type="ORF">KIH39_07280</name>
</gene>
<dbReference type="PANTHER" id="PTHR33627">
    <property type="entry name" value="TRANSPOSASE"/>
    <property type="match status" value="1"/>
</dbReference>
<organism evidence="2 3">
    <name type="scientific">Telmatocola sphagniphila</name>
    <dbReference type="NCBI Taxonomy" id="1123043"/>
    <lineage>
        <taxon>Bacteria</taxon>
        <taxon>Pseudomonadati</taxon>
        <taxon>Planctomycetota</taxon>
        <taxon>Planctomycetia</taxon>
        <taxon>Gemmatales</taxon>
        <taxon>Gemmataceae</taxon>
    </lineage>
</organism>
<dbReference type="KEGG" id="tsph:KIH39_07280"/>
<evidence type="ECO:0000313" key="2">
    <source>
        <dbReference type="EMBL" id="QVL33702.1"/>
    </source>
</evidence>
<dbReference type="Pfam" id="PF13546">
    <property type="entry name" value="DDE_5"/>
    <property type="match status" value="1"/>
</dbReference>
<accession>A0A8E6B894</accession>
<dbReference type="Proteomes" id="UP000676194">
    <property type="component" value="Chromosome"/>
</dbReference>
<name>A0A8E6B894_9BACT</name>
<dbReference type="RefSeq" id="WP_213498645.1">
    <property type="nucleotide sequence ID" value="NZ_CP074694.1"/>
</dbReference>